<protein>
    <submittedName>
        <fullName evidence="1">Uncharacterized protein</fullName>
    </submittedName>
</protein>
<evidence type="ECO:0000313" key="1">
    <source>
        <dbReference type="EMBL" id="CAG7717205.1"/>
    </source>
</evidence>
<dbReference type="Proteomes" id="UP000708208">
    <property type="component" value="Unassembled WGS sequence"/>
</dbReference>
<keyword evidence="2" id="KW-1185">Reference proteome</keyword>
<comment type="caution">
    <text evidence="1">The sequence shown here is derived from an EMBL/GenBank/DDBJ whole genome shotgun (WGS) entry which is preliminary data.</text>
</comment>
<proteinExistence type="predicted"/>
<accession>A0A8J2JBK7</accession>
<reference evidence="1" key="1">
    <citation type="submission" date="2021-06" db="EMBL/GenBank/DDBJ databases">
        <authorList>
            <person name="Hodson N. C."/>
            <person name="Mongue J. A."/>
            <person name="Jaron S. K."/>
        </authorList>
    </citation>
    <scope>NUCLEOTIDE SEQUENCE</scope>
</reference>
<name>A0A8J2JBK7_9HEXA</name>
<organism evidence="1 2">
    <name type="scientific">Allacma fusca</name>
    <dbReference type="NCBI Taxonomy" id="39272"/>
    <lineage>
        <taxon>Eukaryota</taxon>
        <taxon>Metazoa</taxon>
        <taxon>Ecdysozoa</taxon>
        <taxon>Arthropoda</taxon>
        <taxon>Hexapoda</taxon>
        <taxon>Collembola</taxon>
        <taxon>Symphypleona</taxon>
        <taxon>Sminthuridae</taxon>
        <taxon>Allacma</taxon>
    </lineage>
</organism>
<dbReference type="AlphaFoldDB" id="A0A8J2JBK7"/>
<evidence type="ECO:0000313" key="2">
    <source>
        <dbReference type="Proteomes" id="UP000708208"/>
    </source>
</evidence>
<gene>
    <name evidence="1" type="ORF">AFUS01_LOCUS6673</name>
</gene>
<dbReference type="EMBL" id="CAJVCH010043913">
    <property type="protein sequence ID" value="CAG7717205.1"/>
    <property type="molecule type" value="Genomic_DNA"/>
</dbReference>
<sequence length="80" mass="9072">MTTIFRPFTRDFPIILVTLALEIIEKRNSWPQLTLFNIGYSGWINSVIFTLAGPGVSHPLNPPLHGHYNTIPKVFDHVVT</sequence>